<evidence type="ECO:0000313" key="2">
    <source>
        <dbReference type="EMBL" id="ACB34758.1"/>
    </source>
</evidence>
<evidence type="ECO:0000313" key="3">
    <source>
        <dbReference type="Proteomes" id="UP000001693"/>
    </source>
</evidence>
<dbReference type="GO" id="GO:0016491">
    <property type="term" value="F:oxidoreductase activity"/>
    <property type="evidence" value="ECO:0007669"/>
    <property type="project" value="InterPro"/>
</dbReference>
<dbReference type="EMBL" id="CP001013">
    <property type="protein sequence ID" value="ACB34758.1"/>
    <property type="molecule type" value="Genomic_DNA"/>
</dbReference>
<dbReference type="AlphaFoldDB" id="B1Y5P6"/>
<dbReference type="Pfam" id="PF03358">
    <property type="entry name" value="FMN_red"/>
    <property type="match status" value="1"/>
</dbReference>
<keyword evidence="3" id="KW-1185">Reference proteome</keyword>
<dbReference type="STRING" id="395495.Lcho_2493"/>
<accession>B1Y5P6</accession>
<dbReference type="Proteomes" id="UP000001693">
    <property type="component" value="Chromosome"/>
</dbReference>
<reference evidence="2 3" key="1">
    <citation type="submission" date="2008-03" db="EMBL/GenBank/DDBJ databases">
        <title>Complete sequence of Leptothrix cholodnii SP-6.</title>
        <authorList>
            <consortium name="US DOE Joint Genome Institute"/>
            <person name="Copeland A."/>
            <person name="Lucas S."/>
            <person name="Lapidus A."/>
            <person name="Glavina del Rio T."/>
            <person name="Dalin E."/>
            <person name="Tice H."/>
            <person name="Bruce D."/>
            <person name="Goodwin L."/>
            <person name="Pitluck S."/>
            <person name="Chertkov O."/>
            <person name="Brettin T."/>
            <person name="Detter J.C."/>
            <person name="Han C."/>
            <person name="Kuske C.R."/>
            <person name="Schmutz J."/>
            <person name="Larimer F."/>
            <person name="Land M."/>
            <person name="Hauser L."/>
            <person name="Kyrpides N."/>
            <person name="Lykidis A."/>
            <person name="Emerson D."/>
            <person name="Richardson P."/>
        </authorList>
    </citation>
    <scope>NUCLEOTIDE SEQUENCE [LARGE SCALE GENOMIC DNA]</scope>
    <source>
        <strain evidence="3">ATCC 51168 / LMG 8142 / SP-6</strain>
    </source>
</reference>
<feature type="domain" description="NADPH-dependent FMN reductase-like" evidence="1">
    <location>
        <begin position="57"/>
        <end position="131"/>
    </location>
</feature>
<evidence type="ECO:0000259" key="1">
    <source>
        <dbReference type="Pfam" id="PF03358"/>
    </source>
</evidence>
<gene>
    <name evidence="2" type="ordered locus">Lcho_2493</name>
</gene>
<dbReference type="HOGENOM" id="CLU_141001_0_0_4"/>
<dbReference type="eggNOG" id="COG0655">
    <property type="taxonomic scope" value="Bacteria"/>
</dbReference>
<protein>
    <submittedName>
        <fullName evidence="2">NAD(P)H dehydrogenase (Quinone)</fullName>
    </submittedName>
</protein>
<sequence>MTRTLLIVYHSMTGGTRQMAEAAAEAARCEAAGAADDSAGVPVEVRLLHASAAGPADVLAAHGYLFATPENLAAIAGLMKDFFDRSYYGALDRINGRPYASLICAGSDGRNAARQIERVATGWRLVAVAEPLIVCTHAQTPEQILQTQQIAAADLQRCAELGAAMAAGLALGVY</sequence>
<dbReference type="InterPro" id="IPR005025">
    <property type="entry name" value="FMN_Rdtase-like_dom"/>
</dbReference>
<proteinExistence type="predicted"/>
<dbReference type="Gene3D" id="3.40.50.360">
    <property type="match status" value="1"/>
</dbReference>
<name>B1Y5P6_LEPCP</name>
<organism evidence="2 3">
    <name type="scientific">Leptothrix cholodnii (strain ATCC 51168 / LMG 8142 / SP-6)</name>
    <name type="common">Leptothrix discophora (strain SP-6)</name>
    <dbReference type="NCBI Taxonomy" id="395495"/>
    <lineage>
        <taxon>Bacteria</taxon>
        <taxon>Pseudomonadati</taxon>
        <taxon>Pseudomonadota</taxon>
        <taxon>Betaproteobacteria</taxon>
        <taxon>Burkholderiales</taxon>
        <taxon>Sphaerotilaceae</taxon>
        <taxon>Leptothrix</taxon>
    </lineage>
</organism>
<dbReference type="InterPro" id="IPR029039">
    <property type="entry name" value="Flavoprotein-like_sf"/>
</dbReference>
<dbReference type="SUPFAM" id="SSF52218">
    <property type="entry name" value="Flavoproteins"/>
    <property type="match status" value="1"/>
</dbReference>
<dbReference type="KEGG" id="lch:Lcho_2493"/>